<evidence type="ECO:0000256" key="1">
    <source>
        <dbReference type="SAM" id="SignalP"/>
    </source>
</evidence>
<evidence type="ECO:0000313" key="3">
    <source>
        <dbReference type="Proteomes" id="UP000001745"/>
    </source>
</evidence>
<keyword evidence="3" id="KW-1185">Reference proteome</keyword>
<proteinExistence type="predicted"/>
<feature type="signal peptide" evidence="1">
    <location>
        <begin position="1"/>
        <end position="31"/>
    </location>
</feature>
<dbReference type="EMBL" id="EQ962655">
    <property type="protein sequence ID" value="EED18942.1"/>
    <property type="molecule type" value="Genomic_DNA"/>
</dbReference>
<dbReference type="Proteomes" id="UP000001745">
    <property type="component" value="Unassembled WGS sequence"/>
</dbReference>
<dbReference type="InParanoid" id="B8MCP0"/>
<dbReference type="HOGENOM" id="CLU_1094895_0_0_1"/>
<gene>
    <name evidence="2" type="ORF">TSTA_126500</name>
</gene>
<dbReference type="Gene3D" id="2.60.120.620">
    <property type="entry name" value="q2cbj1_9rhob like domain"/>
    <property type="match status" value="1"/>
</dbReference>
<feature type="chain" id="PRO_5002874970" evidence="1">
    <location>
        <begin position="32"/>
        <end position="254"/>
    </location>
</feature>
<dbReference type="AlphaFoldDB" id="B8MCP0"/>
<evidence type="ECO:0000313" key="2">
    <source>
        <dbReference type="EMBL" id="EED18942.1"/>
    </source>
</evidence>
<dbReference type="GeneID" id="8099077"/>
<accession>B8MCP0</accession>
<name>B8MCP0_TALSN</name>
<dbReference type="RefSeq" id="XP_002482934.1">
    <property type="nucleotide sequence ID" value="XM_002482889.1"/>
</dbReference>
<keyword evidence="1" id="KW-0732">Signal</keyword>
<sequence length="254" mass="29257">MSLTQAKPSSMLFVLGAIVAALLLLLPKSQQLPFNAENYLRTECSNHQYTVEIISQDPLVIYINSFMSEEEITWLLKKGEFRYERMLTYQGDSLSDAAFADEGRTSSSAYIEKTDPVMTCIGNRALEFHGGSQRILGDYGNPQLVKYEPNQKVNLHYDWWLEPQNRWEGFAIPTKARQRGVLGEFAGEWDGRREDFTFFVTCRRREKGGNELLATSVFSKLVKLEDKMEFVWQIRHLKHDKRSAEDLTHDESTG</sequence>
<organism evidence="2 3">
    <name type="scientific">Talaromyces stipitatus (strain ATCC 10500 / CBS 375.48 / QM 6759 / NRRL 1006)</name>
    <name type="common">Penicillium stipitatum</name>
    <dbReference type="NCBI Taxonomy" id="441959"/>
    <lineage>
        <taxon>Eukaryota</taxon>
        <taxon>Fungi</taxon>
        <taxon>Dikarya</taxon>
        <taxon>Ascomycota</taxon>
        <taxon>Pezizomycotina</taxon>
        <taxon>Eurotiomycetes</taxon>
        <taxon>Eurotiomycetidae</taxon>
        <taxon>Eurotiales</taxon>
        <taxon>Trichocomaceae</taxon>
        <taxon>Talaromyces</taxon>
        <taxon>Talaromyces sect. Talaromyces</taxon>
    </lineage>
</organism>
<reference evidence="3" key="1">
    <citation type="journal article" date="2015" name="Genome Announc.">
        <title>Genome sequence of the AIDS-associated pathogen Penicillium marneffei (ATCC18224) and its near taxonomic relative Talaromyces stipitatus (ATCC10500).</title>
        <authorList>
            <person name="Nierman W.C."/>
            <person name="Fedorova-Abrams N.D."/>
            <person name="Andrianopoulos A."/>
        </authorList>
    </citation>
    <scope>NUCLEOTIDE SEQUENCE [LARGE SCALE GENOMIC DNA]</scope>
    <source>
        <strain evidence="3">ATCC 10500 / CBS 375.48 / QM 6759 / NRRL 1006</strain>
    </source>
</reference>
<dbReference type="VEuPathDB" id="FungiDB:TSTA_126500"/>
<protein>
    <submittedName>
        <fullName evidence="2">Uncharacterized protein</fullName>
    </submittedName>
</protein>
<dbReference type="STRING" id="441959.B8MCP0"/>
<dbReference type="PhylomeDB" id="B8MCP0"/>
<dbReference type="OrthoDB" id="420380at2759"/>